<accession>A0AAU7JYS2</accession>
<dbReference type="GO" id="GO:0005948">
    <property type="term" value="C:acetolactate synthase complex"/>
    <property type="evidence" value="ECO:0007669"/>
    <property type="project" value="TreeGrafter"/>
</dbReference>
<dbReference type="RefSeq" id="WP_406832721.1">
    <property type="nucleotide sequence ID" value="NZ_CP157483.1"/>
</dbReference>
<dbReference type="CDD" id="cd07035">
    <property type="entry name" value="TPP_PYR_POX_like"/>
    <property type="match status" value="1"/>
</dbReference>
<dbReference type="EC" id="3.7.1.22" evidence="7"/>
<dbReference type="GO" id="GO:0019310">
    <property type="term" value="P:inositol catabolic process"/>
    <property type="evidence" value="ECO:0007669"/>
    <property type="project" value="InterPro"/>
</dbReference>
<dbReference type="PANTHER" id="PTHR18968">
    <property type="entry name" value="THIAMINE PYROPHOSPHATE ENZYMES"/>
    <property type="match status" value="1"/>
</dbReference>
<proteinExistence type="inferred from homology"/>
<dbReference type="PROSITE" id="PS00187">
    <property type="entry name" value="TPP_ENZYMES"/>
    <property type="match status" value="1"/>
</dbReference>
<dbReference type="Gene3D" id="3.40.50.970">
    <property type="match status" value="2"/>
</dbReference>
<dbReference type="GO" id="GO:0009099">
    <property type="term" value="P:L-valine biosynthetic process"/>
    <property type="evidence" value="ECO:0007669"/>
    <property type="project" value="TreeGrafter"/>
</dbReference>
<evidence type="ECO:0000259" key="5">
    <source>
        <dbReference type="Pfam" id="PF02775"/>
    </source>
</evidence>
<dbReference type="InterPro" id="IPR045229">
    <property type="entry name" value="TPP_enz"/>
</dbReference>
<evidence type="ECO:0000256" key="1">
    <source>
        <dbReference type="ARBA" id="ARBA00007812"/>
    </source>
</evidence>
<dbReference type="GO" id="GO:0050660">
    <property type="term" value="F:flavin adenine dinucleotide binding"/>
    <property type="evidence" value="ECO:0007669"/>
    <property type="project" value="TreeGrafter"/>
</dbReference>
<name>A0AAU7JYS2_9MICO</name>
<dbReference type="EMBL" id="CP157483">
    <property type="protein sequence ID" value="XBO45229.1"/>
    <property type="molecule type" value="Genomic_DNA"/>
</dbReference>
<dbReference type="InterPro" id="IPR012000">
    <property type="entry name" value="Thiamin_PyroP_enz_cen_dom"/>
</dbReference>
<evidence type="ECO:0000313" key="7">
    <source>
        <dbReference type="EMBL" id="XBO45229.1"/>
    </source>
</evidence>
<feature type="domain" description="Thiamine pyrophosphate enzyme N-terminal TPP-binding" evidence="6">
    <location>
        <begin position="70"/>
        <end position="146"/>
    </location>
</feature>
<dbReference type="InterPro" id="IPR012001">
    <property type="entry name" value="Thiamin_PyroP_enz_TPP-bd_dom"/>
</dbReference>
<dbReference type="GO" id="GO:0009097">
    <property type="term" value="P:isoleucine biosynthetic process"/>
    <property type="evidence" value="ECO:0007669"/>
    <property type="project" value="TreeGrafter"/>
</dbReference>
<dbReference type="GO" id="GO:0030976">
    <property type="term" value="F:thiamine pyrophosphate binding"/>
    <property type="evidence" value="ECO:0007669"/>
    <property type="project" value="InterPro"/>
</dbReference>
<gene>
    <name evidence="7" type="primary">iolD</name>
    <name evidence="7" type="ORF">ABEG17_07810</name>
</gene>
<dbReference type="GO" id="GO:0102481">
    <property type="term" value="F:3D-(3,5/4)-trihydroxycyclohexane-1,2-dione hydrolase activity"/>
    <property type="evidence" value="ECO:0007669"/>
    <property type="project" value="UniProtKB-EC"/>
</dbReference>
<sequence>MTATVSPTVRLTVAQAVVRFLAQQWTERDGQRQKLFAGCFGIFGHGNVAGIGQALLQGELGDDSPGHDQHLPYVLARNEQAMVHTAVGYARQKDRLQTWACTASVGPGSTNMLTGAALATINRIPVLLLPSGTFATRVSGPVLQELEQPYAADVTVNDAFRPLSAFFDRVNRPEQLPSALLAAMRVLTDPAATGAVTIALPQDVQAEAFDWPVELFADRVWRVARPLPEAVDVADAAALVRSAARPFVVAGGGVHYSGAEDALRAFCEATGVPVGETQAGKGSLPHAHPQLMGAVGSTGTTASNALAAEADLVIGIGTRWSDFTTASRTAFQDKGVRFVNINVARFDAGKQAGLPVVADAREALTALTDALDGYAVDPAHRERQAALWRAWDEQVSAAYDPPAEVTSALAPGLLTQAEVLGVVNEQTDPRDVVLCAAGSMPGDLHKLWRVRDRKGYHVEYGYSCMGYEVPASIGIRLADPTRDVFAMVGDGGYLMMPTELVTAVQERVKVVVVLVQNHGFHSIGSLSESLGSQRFGTRYRYRDVRSGRLEGGPLPVDLAANARSLGAHVIEVHSRAELEQAVKEAKAAPADGGPVVIHVETDPTVHSPDSDSWWDVPVSAESELASTQEAYAAYVQHKARQRPLVGPAVGPAVDPLVGSEEG</sequence>
<dbReference type="Pfam" id="PF00205">
    <property type="entry name" value="TPP_enzyme_M"/>
    <property type="match status" value="1"/>
</dbReference>
<dbReference type="SUPFAM" id="SSF52518">
    <property type="entry name" value="Thiamin diphosphate-binding fold (THDP-binding)"/>
    <property type="match status" value="2"/>
</dbReference>
<keyword evidence="2 3" id="KW-0786">Thiamine pyrophosphate</keyword>
<organism evidence="7">
    <name type="scientific">Pedococcus sp. KACC 23699</name>
    <dbReference type="NCBI Taxonomy" id="3149228"/>
    <lineage>
        <taxon>Bacteria</taxon>
        <taxon>Bacillati</taxon>
        <taxon>Actinomycetota</taxon>
        <taxon>Actinomycetes</taxon>
        <taxon>Micrococcales</taxon>
        <taxon>Intrasporangiaceae</taxon>
        <taxon>Pedococcus</taxon>
    </lineage>
</organism>
<dbReference type="Gene3D" id="3.40.50.1220">
    <property type="entry name" value="TPP-binding domain"/>
    <property type="match status" value="1"/>
</dbReference>
<reference evidence="7" key="1">
    <citation type="submission" date="2024-05" db="EMBL/GenBank/DDBJ databases">
        <authorList>
            <person name="Kim S."/>
            <person name="Heo J."/>
            <person name="Choi H."/>
            <person name="Choi Y."/>
            <person name="Kwon S.-W."/>
            <person name="Kim Y."/>
        </authorList>
    </citation>
    <scope>NUCLEOTIDE SEQUENCE</scope>
    <source>
        <strain evidence="7">KACC 23699</strain>
    </source>
</reference>
<keyword evidence="7" id="KW-0378">Hydrolase</keyword>
<dbReference type="InterPro" id="IPR030817">
    <property type="entry name" value="Myo_inos_IolD"/>
</dbReference>
<dbReference type="InterPro" id="IPR000399">
    <property type="entry name" value="TPP-bd_CS"/>
</dbReference>
<evidence type="ECO:0000256" key="2">
    <source>
        <dbReference type="ARBA" id="ARBA00023052"/>
    </source>
</evidence>
<dbReference type="GO" id="GO:0000287">
    <property type="term" value="F:magnesium ion binding"/>
    <property type="evidence" value="ECO:0007669"/>
    <property type="project" value="InterPro"/>
</dbReference>
<evidence type="ECO:0000256" key="3">
    <source>
        <dbReference type="RuleBase" id="RU362132"/>
    </source>
</evidence>
<dbReference type="InterPro" id="IPR029035">
    <property type="entry name" value="DHS-like_NAD/FAD-binding_dom"/>
</dbReference>
<evidence type="ECO:0000259" key="4">
    <source>
        <dbReference type="Pfam" id="PF00205"/>
    </source>
</evidence>
<feature type="domain" description="Thiamine pyrophosphate enzyme TPP-binding" evidence="5">
    <location>
        <begin position="437"/>
        <end position="599"/>
    </location>
</feature>
<dbReference type="PANTHER" id="PTHR18968:SF9">
    <property type="entry name" value="3D-(3,5_4)-TRIHYDROXYCYCLOHEXANE-1,2-DIONE HYDROLASE"/>
    <property type="match status" value="1"/>
</dbReference>
<dbReference type="GO" id="GO:0003984">
    <property type="term" value="F:acetolactate synthase activity"/>
    <property type="evidence" value="ECO:0007669"/>
    <property type="project" value="TreeGrafter"/>
</dbReference>
<dbReference type="AlphaFoldDB" id="A0AAU7JYS2"/>
<feature type="domain" description="Thiamine pyrophosphate enzyme central" evidence="4">
    <location>
        <begin position="233"/>
        <end position="367"/>
    </location>
</feature>
<dbReference type="InterPro" id="IPR011766">
    <property type="entry name" value="TPP_enzyme_TPP-bd"/>
</dbReference>
<dbReference type="Pfam" id="PF02775">
    <property type="entry name" value="TPP_enzyme_C"/>
    <property type="match status" value="1"/>
</dbReference>
<dbReference type="SUPFAM" id="SSF52467">
    <property type="entry name" value="DHS-like NAD/FAD-binding domain"/>
    <property type="match status" value="1"/>
</dbReference>
<dbReference type="InterPro" id="IPR029061">
    <property type="entry name" value="THDP-binding"/>
</dbReference>
<dbReference type="NCBIfam" id="TIGR04377">
    <property type="entry name" value="myo_inos_iolD"/>
    <property type="match status" value="1"/>
</dbReference>
<dbReference type="Pfam" id="PF02776">
    <property type="entry name" value="TPP_enzyme_N"/>
    <property type="match status" value="1"/>
</dbReference>
<comment type="similarity">
    <text evidence="1 3">Belongs to the TPP enzyme family.</text>
</comment>
<protein>
    <submittedName>
        <fullName evidence="7">3D-(3,5/4)-trihydroxycyclohexane-1,2-dione acylhydrolase (Decyclizing)</fullName>
        <ecNumber evidence="7">3.7.1.22</ecNumber>
    </submittedName>
</protein>
<evidence type="ECO:0000259" key="6">
    <source>
        <dbReference type="Pfam" id="PF02776"/>
    </source>
</evidence>